<dbReference type="Gene3D" id="3.40.50.1820">
    <property type="entry name" value="alpha/beta hydrolase"/>
    <property type="match status" value="1"/>
</dbReference>
<dbReference type="PANTHER" id="PTHR33428:SF14">
    <property type="entry name" value="CARBOXYLESTERASE TYPE B DOMAIN-CONTAINING PROTEIN"/>
    <property type="match status" value="1"/>
</dbReference>
<dbReference type="PANTHER" id="PTHR33428">
    <property type="entry name" value="CHLOROPHYLLASE-2, CHLOROPLASTIC"/>
    <property type="match status" value="1"/>
</dbReference>
<dbReference type="EMBL" id="MU004236">
    <property type="protein sequence ID" value="KAF2668607.1"/>
    <property type="molecule type" value="Genomic_DNA"/>
</dbReference>
<sequence length="273" mass="28507">MKSQTAIALLAGAAAAVPIEWTKLSIQTTGKYTAVQSTDAGLPKHTIYMPSSATEKLPVLVWGNGGCSGDGTSFKPSLMEVASHGYLAVASGAPSGSGSTTYKMMIETLDWLDKVAGSGKYANVDKTRIAVAGQSCGGLEAYSAGVDKRIKTIGIMNSGQFSDAATAATVKTVTKPIFYFLGGSGDIAYKNGERDYKALKNIPRWKGNMAVSTSAAAHMATWRTANGGKFATAEVHWLDWLLKEDAAAKAFFTGAGATTAGWSVEKADLDKIA</sequence>
<evidence type="ECO:0000313" key="2">
    <source>
        <dbReference type="EMBL" id="KAF2668607.1"/>
    </source>
</evidence>
<name>A0A6A6UAY8_9PEZI</name>
<dbReference type="SUPFAM" id="SSF53474">
    <property type="entry name" value="alpha/beta-Hydrolases"/>
    <property type="match status" value="1"/>
</dbReference>
<keyword evidence="3" id="KW-1185">Reference proteome</keyword>
<gene>
    <name evidence="2" type="ORF">BT63DRAFT_425905</name>
</gene>
<dbReference type="AlphaFoldDB" id="A0A6A6UAY8"/>
<dbReference type="Proteomes" id="UP000799302">
    <property type="component" value="Unassembled WGS sequence"/>
</dbReference>
<accession>A0A6A6UAY8</accession>
<reference evidence="2" key="1">
    <citation type="journal article" date="2020" name="Stud. Mycol.">
        <title>101 Dothideomycetes genomes: a test case for predicting lifestyles and emergence of pathogens.</title>
        <authorList>
            <person name="Haridas S."/>
            <person name="Albert R."/>
            <person name="Binder M."/>
            <person name="Bloem J."/>
            <person name="Labutti K."/>
            <person name="Salamov A."/>
            <person name="Andreopoulos B."/>
            <person name="Baker S."/>
            <person name="Barry K."/>
            <person name="Bills G."/>
            <person name="Bluhm B."/>
            <person name="Cannon C."/>
            <person name="Castanera R."/>
            <person name="Culley D."/>
            <person name="Daum C."/>
            <person name="Ezra D."/>
            <person name="Gonzalez J."/>
            <person name="Henrissat B."/>
            <person name="Kuo A."/>
            <person name="Liang C."/>
            <person name="Lipzen A."/>
            <person name="Lutzoni F."/>
            <person name="Magnuson J."/>
            <person name="Mondo S."/>
            <person name="Nolan M."/>
            <person name="Ohm R."/>
            <person name="Pangilinan J."/>
            <person name="Park H.-J."/>
            <person name="Ramirez L."/>
            <person name="Alfaro M."/>
            <person name="Sun H."/>
            <person name="Tritt A."/>
            <person name="Yoshinaga Y."/>
            <person name="Zwiers L.-H."/>
            <person name="Turgeon B."/>
            <person name="Goodwin S."/>
            <person name="Spatafora J."/>
            <person name="Crous P."/>
            <person name="Grigoriev I."/>
        </authorList>
    </citation>
    <scope>NUCLEOTIDE SEQUENCE</scope>
    <source>
        <strain evidence="2">CBS 115976</strain>
    </source>
</reference>
<evidence type="ECO:0008006" key="4">
    <source>
        <dbReference type="Google" id="ProtNLM"/>
    </source>
</evidence>
<dbReference type="InterPro" id="IPR029058">
    <property type="entry name" value="AB_hydrolase_fold"/>
</dbReference>
<dbReference type="OrthoDB" id="2141514at2759"/>
<keyword evidence="1" id="KW-0732">Signal</keyword>
<feature type="chain" id="PRO_5025646837" description="Alpha/beta-hydrolase" evidence="1">
    <location>
        <begin position="17"/>
        <end position="273"/>
    </location>
</feature>
<proteinExistence type="predicted"/>
<feature type="signal peptide" evidence="1">
    <location>
        <begin position="1"/>
        <end position="16"/>
    </location>
</feature>
<evidence type="ECO:0000313" key="3">
    <source>
        <dbReference type="Proteomes" id="UP000799302"/>
    </source>
</evidence>
<protein>
    <recommendedName>
        <fullName evidence="4">Alpha/beta-hydrolase</fullName>
    </recommendedName>
</protein>
<evidence type="ECO:0000256" key="1">
    <source>
        <dbReference type="SAM" id="SignalP"/>
    </source>
</evidence>
<organism evidence="2 3">
    <name type="scientific">Microthyrium microscopicum</name>
    <dbReference type="NCBI Taxonomy" id="703497"/>
    <lineage>
        <taxon>Eukaryota</taxon>
        <taxon>Fungi</taxon>
        <taxon>Dikarya</taxon>
        <taxon>Ascomycota</taxon>
        <taxon>Pezizomycotina</taxon>
        <taxon>Dothideomycetes</taxon>
        <taxon>Dothideomycetes incertae sedis</taxon>
        <taxon>Microthyriales</taxon>
        <taxon>Microthyriaceae</taxon>
        <taxon>Microthyrium</taxon>
    </lineage>
</organism>